<dbReference type="Proteomes" id="UP000515163">
    <property type="component" value="Unplaced"/>
</dbReference>
<evidence type="ECO:0000256" key="1">
    <source>
        <dbReference type="SAM" id="MobiDB-lite"/>
    </source>
</evidence>
<name>A0A6P8J759_ACTTE</name>
<feature type="region of interest" description="Disordered" evidence="1">
    <location>
        <begin position="849"/>
        <end position="1111"/>
    </location>
</feature>
<dbReference type="SUPFAM" id="SSF47473">
    <property type="entry name" value="EF-hand"/>
    <property type="match status" value="1"/>
</dbReference>
<feature type="compositionally biased region" description="Basic and acidic residues" evidence="1">
    <location>
        <begin position="1082"/>
        <end position="1104"/>
    </location>
</feature>
<feature type="compositionally biased region" description="Basic and acidic residues" evidence="1">
    <location>
        <begin position="862"/>
        <end position="874"/>
    </location>
</feature>
<dbReference type="OrthoDB" id="5979903at2759"/>
<feature type="region of interest" description="Disordered" evidence="1">
    <location>
        <begin position="487"/>
        <end position="563"/>
    </location>
</feature>
<feature type="compositionally biased region" description="Polar residues" evidence="1">
    <location>
        <begin position="339"/>
        <end position="353"/>
    </location>
</feature>
<keyword evidence="2" id="KW-1185">Reference proteome</keyword>
<dbReference type="InParanoid" id="A0A6P8J759"/>
<dbReference type="PANTHER" id="PTHR35538">
    <property type="entry name" value="LIG_CHAN-GLU_BD DOMAIN-CONTAINING PROTEIN"/>
    <property type="match status" value="1"/>
</dbReference>
<dbReference type="GeneID" id="116307543"/>
<feature type="compositionally biased region" description="Basic residues" evidence="1">
    <location>
        <begin position="596"/>
        <end position="607"/>
    </location>
</feature>
<feature type="region of interest" description="Disordered" evidence="1">
    <location>
        <begin position="266"/>
        <end position="290"/>
    </location>
</feature>
<feature type="compositionally biased region" description="Polar residues" evidence="1">
    <location>
        <begin position="500"/>
        <end position="511"/>
    </location>
</feature>
<reference evidence="3" key="1">
    <citation type="submission" date="2025-08" db="UniProtKB">
        <authorList>
            <consortium name="RefSeq"/>
        </authorList>
    </citation>
    <scope>IDENTIFICATION</scope>
    <source>
        <tissue evidence="3">Tentacle</tissue>
    </source>
</reference>
<protein>
    <submittedName>
        <fullName evidence="3">Transcriptional regulator ATRX-like</fullName>
    </submittedName>
</protein>
<dbReference type="InterPro" id="IPR011992">
    <property type="entry name" value="EF-hand-dom_pair"/>
</dbReference>
<feature type="compositionally biased region" description="Polar residues" evidence="1">
    <location>
        <begin position="1017"/>
        <end position="1030"/>
    </location>
</feature>
<feature type="compositionally biased region" description="Basic and acidic residues" evidence="1">
    <location>
        <begin position="354"/>
        <end position="371"/>
    </location>
</feature>
<proteinExistence type="predicted"/>
<dbReference type="PANTHER" id="PTHR35538:SF3">
    <property type="entry name" value="C-TYPE LECTIN DOMAIN-CONTAINING PROTEIN"/>
    <property type="match status" value="1"/>
</dbReference>
<feature type="region of interest" description="Disordered" evidence="1">
    <location>
        <begin position="20"/>
        <end position="45"/>
    </location>
</feature>
<sequence>MVKTGIIFPKLTDKQLITKTSSDSRSKKDVREKMEKSRGEIQLPRLPSTSGIMDIEKRTLGPLVEWQIHRATQHFPHALLRQQETLVTDWLHRNHFKVSSRLPRLDPLVLTTRGADFGKFMNFIYPAPFSLRFKSDTTRRRTQDEREYTKIREPCARFLRSKRSKTDLLTLNPVVRVGGGYKRLTWKTWEVLPAIGQNSDDVTAVFTCTRCGANLAIPHEIIDNTGQIKLIITYPSNCANCGKEVNTPRSNAQTNGGQQYFTKEEMEKHLGHQSREEKQHGQAYHGTDNYTYEDHVRTRFEDERSVCSDDTGFSFTPDGKDDSFFITEADGTIKRIKKSLTNPGVQDQSSNDINSRDEMQIIEHRDPESGMKVRVRRKGGKKENSDNEACDVSGQEQRGSGKSGMEPRKRENNTKGLVIAQGNILSDDSEDSDEYSAFLRRQKKEQQSFHKRKSRPPSFHYLRERKALSDSELLIPERYLNFLKRKRVSSKKRNRRSSRHQSYANGSQQGTGYEEVYSSEDWKRSGTTVVVGHRTTNSSTLAEMHNRSMHRQDPDNPDGYMADSEEDSLLKLQAQLLQLKLDARKKTSGKDNRTSSRAKRSKSRNRSGNRDEKAKTTQLTKKKSSLSIFGLDSDSWDSDESLHFDPLSDEYYSSDSEEQLITRRYRAASLDEQDLPSHRNSLISFHDAYAAAAGSSDERKEEEKVNAILDSGGKRRKFRHSFKRKPTNKTRKAVPTLPIGSHRSKFSTKWDEDDLSESDIHHLTAQMQMSFKPKETTIDSDNNDFEYCKGQYCYRCGSYVNECEATCSVCGTHCKRPDAPCKVCRDTCERCGKPKVRCESRDQGLVAREQEEEDLQAKGIGMKKEKNEKDKGMDNDNENDANDGDDEGKEGADAPGTAATENTFDSERTSISQRSSKRGRKMIVKKNKKSGFRYTKRGNRQRTSTLDTMDSMETVIDNQPLESEEDVETGDEENNHDIQDSQDEDSQGAKPQPSKYTKSKKKFKPSKMVVSQKVIYRNSSSLSQCSTMDQTIGDDQEERDEKEEETDDKKEDKDDENDETQAPKKLSPQEDQKETIPPIETKMAEQLEAKKEEAEKPKEEEKPKPQIPKPKLRGVQRVNAAYKERVELNKRLQAMLKDALQNVIAEADIRVRRDSTIDYLAQYRLVDRAKIEVYGRAFALEDEDERGIINYEQMLLALEGVPTIQGMSRQQMNYVLQVLEINTFSRVSFKMFAVINALCERVTSLDLFVKDLVEGLDLSQTEWKLDMYKNMFYVAGNRSLSFISPADLRIELKAGGLNQNQEDHVIKHITQSSENGQISFLDYMAYLPLFLSIHQNICSNALDMSRDKYTSRKVNKKDVT</sequence>
<feature type="compositionally biased region" description="Basic residues" evidence="1">
    <location>
        <begin position="915"/>
        <end position="940"/>
    </location>
</feature>
<gene>
    <name evidence="3" type="primary">LOC116307543</name>
</gene>
<feature type="compositionally biased region" description="Acidic residues" evidence="1">
    <location>
        <begin position="962"/>
        <end position="972"/>
    </location>
</feature>
<accession>A0A6P8J759</accession>
<feature type="region of interest" description="Disordered" evidence="1">
    <location>
        <begin position="337"/>
        <end position="414"/>
    </location>
</feature>
<feature type="compositionally biased region" description="Polar residues" evidence="1">
    <location>
        <begin position="899"/>
        <end position="914"/>
    </location>
</feature>
<feature type="region of interest" description="Disordered" evidence="1">
    <location>
        <begin position="581"/>
        <end position="622"/>
    </location>
</feature>
<feature type="compositionally biased region" description="Acidic residues" evidence="1">
    <location>
        <begin position="1032"/>
        <end position="1046"/>
    </location>
</feature>
<dbReference type="RefSeq" id="XP_031573683.1">
    <property type="nucleotide sequence ID" value="XM_031717823.1"/>
</dbReference>
<dbReference type="KEGG" id="aten:116307543"/>
<feature type="compositionally biased region" description="Basic and acidic residues" evidence="1">
    <location>
        <begin position="544"/>
        <end position="554"/>
    </location>
</feature>
<feature type="compositionally biased region" description="Basic and acidic residues" evidence="1">
    <location>
        <begin position="22"/>
        <end position="39"/>
    </location>
</feature>
<organism evidence="2 3">
    <name type="scientific">Actinia tenebrosa</name>
    <name type="common">Australian red waratah sea anemone</name>
    <dbReference type="NCBI Taxonomy" id="6105"/>
    <lineage>
        <taxon>Eukaryota</taxon>
        <taxon>Metazoa</taxon>
        <taxon>Cnidaria</taxon>
        <taxon>Anthozoa</taxon>
        <taxon>Hexacorallia</taxon>
        <taxon>Actiniaria</taxon>
        <taxon>Actiniidae</taxon>
        <taxon>Actinia</taxon>
    </lineage>
</organism>
<feature type="compositionally biased region" description="Basic residues" evidence="1">
    <location>
        <begin position="487"/>
        <end position="499"/>
    </location>
</feature>
<feature type="compositionally biased region" description="Basic and acidic residues" evidence="1">
    <location>
        <begin position="266"/>
        <end position="280"/>
    </location>
</feature>
<evidence type="ECO:0000313" key="2">
    <source>
        <dbReference type="Proteomes" id="UP000515163"/>
    </source>
</evidence>
<feature type="compositionally biased region" description="Acidic residues" evidence="1">
    <location>
        <begin position="875"/>
        <end position="888"/>
    </location>
</feature>
<evidence type="ECO:0000313" key="3">
    <source>
        <dbReference type="RefSeq" id="XP_031573683.1"/>
    </source>
</evidence>
<feature type="compositionally biased region" description="Basic and acidic residues" evidence="1">
    <location>
        <begin position="581"/>
        <end position="594"/>
    </location>
</feature>